<gene>
    <name evidence="1" type="ORF">CDL15_Pgr014108</name>
</gene>
<proteinExistence type="predicted"/>
<organism evidence="1 2">
    <name type="scientific">Punica granatum</name>
    <name type="common">Pomegranate</name>
    <dbReference type="NCBI Taxonomy" id="22663"/>
    <lineage>
        <taxon>Eukaryota</taxon>
        <taxon>Viridiplantae</taxon>
        <taxon>Streptophyta</taxon>
        <taxon>Embryophyta</taxon>
        <taxon>Tracheophyta</taxon>
        <taxon>Spermatophyta</taxon>
        <taxon>Magnoliopsida</taxon>
        <taxon>eudicotyledons</taxon>
        <taxon>Gunneridae</taxon>
        <taxon>Pentapetalae</taxon>
        <taxon>rosids</taxon>
        <taxon>malvids</taxon>
        <taxon>Myrtales</taxon>
        <taxon>Lythraceae</taxon>
        <taxon>Punica</taxon>
    </lineage>
</organism>
<evidence type="ECO:0000313" key="2">
    <source>
        <dbReference type="Proteomes" id="UP000197138"/>
    </source>
</evidence>
<dbReference type="EMBL" id="MTKT01005813">
    <property type="protein sequence ID" value="OWM64318.1"/>
    <property type="molecule type" value="Genomic_DNA"/>
</dbReference>
<dbReference type="AlphaFoldDB" id="A0A218VVR7"/>
<protein>
    <submittedName>
        <fullName evidence="1">Uncharacterized protein</fullName>
    </submittedName>
</protein>
<name>A0A218VVR7_PUNGR</name>
<dbReference type="Proteomes" id="UP000197138">
    <property type="component" value="Unassembled WGS sequence"/>
</dbReference>
<reference evidence="2" key="1">
    <citation type="journal article" date="2017" name="Plant J.">
        <title>The pomegranate (Punica granatum L.) genome and the genomics of punicalagin biosynthesis.</title>
        <authorList>
            <person name="Qin G."/>
            <person name="Xu C."/>
            <person name="Ming R."/>
            <person name="Tang H."/>
            <person name="Guyot R."/>
            <person name="Kramer E.M."/>
            <person name="Hu Y."/>
            <person name="Yi X."/>
            <person name="Qi Y."/>
            <person name="Xu X."/>
            <person name="Gao Z."/>
            <person name="Pan H."/>
            <person name="Jian J."/>
            <person name="Tian Y."/>
            <person name="Yue Z."/>
            <person name="Xu Y."/>
        </authorList>
    </citation>
    <scope>NUCLEOTIDE SEQUENCE [LARGE SCALE GENOMIC DNA]</scope>
    <source>
        <strain evidence="2">cv. Dabenzi</strain>
    </source>
</reference>
<accession>A0A218VVR7</accession>
<sequence>MHVRGARRTGRAAGVHGRRAGGVRRAGLAAGVRYERGARLCAGALERVATGALLTREHVLHPE</sequence>
<evidence type="ECO:0000313" key="1">
    <source>
        <dbReference type="EMBL" id="OWM64318.1"/>
    </source>
</evidence>
<comment type="caution">
    <text evidence="1">The sequence shown here is derived from an EMBL/GenBank/DDBJ whole genome shotgun (WGS) entry which is preliminary data.</text>
</comment>